<evidence type="ECO:0000313" key="3">
    <source>
        <dbReference type="EMBL" id="MCK8785269.1"/>
    </source>
</evidence>
<proteinExistence type="predicted"/>
<evidence type="ECO:0000313" key="4">
    <source>
        <dbReference type="Proteomes" id="UP001139516"/>
    </source>
</evidence>
<comment type="caution">
    <text evidence="3">The sequence shown here is derived from an EMBL/GenBank/DDBJ whole genome shotgun (WGS) entry which is preliminary data.</text>
</comment>
<dbReference type="InterPro" id="IPR045394">
    <property type="entry name" value="Abhydrolase_dom"/>
</dbReference>
<feature type="domain" description="Alpha/beta hydrolase" evidence="2">
    <location>
        <begin position="199"/>
        <end position="647"/>
    </location>
</feature>
<dbReference type="AlphaFoldDB" id="A0A9X1Y6U1"/>
<dbReference type="EMBL" id="JALPRX010000054">
    <property type="protein sequence ID" value="MCK8785269.1"/>
    <property type="molecule type" value="Genomic_DNA"/>
</dbReference>
<dbReference type="RefSeq" id="WP_248667392.1">
    <property type="nucleotide sequence ID" value="NZ_JALPRX010000054.1"/>
</dbReference>
<sequence>MRWPILLLLAATAAAAPAKAEVTRFDVTSRQSPALGGRSFGPAGTAERITGRATIALDPADPRNAVIADLALAPRNAEGRVEAATDVVILRPQRPNGTLLFEVLNRGRKLVTSWTQDTESAAGIRLERPDDAGNGFLLEQGFTLVWAEWQADSPAVPGALRLAVPTVPGVTGPSREEWSFADTASPKRVRLSYPIADRAGLRLTVRDRADAPRATPEGLGLTVIDDDTVEIARPSGAAANALYELTYTARDPRVMGMGLAVIRDVTAFLRYDTSAANPLAARGGDGGADGGRTGIARAIGLGISQSGRVLRDFLYFGMNRDERGRQVFEGAMPIIPGARRSFLNARFAQPGRNPGPEFDRLYPVLQFPFTYPVLDDPLSGRRDGILLRCRLDNSCPRLMQMDSEFEFWGSQASLLVTDPQGFPVAMPADVRLYMLAGAPHGNLWNAVARRNPACALPVNPQSGGPVLRALIVAMQDWIATGAEPSASRYPRREEGTLVPAGQALPAIPGLGYRAQYARANLIEPNPNEQGAGVPAIRGEYPLFLPRAGLDGNAIAGIRQPLLAVPRATYTGWNPIAGADGPQDLCTQLGGVLPLPATAAEARAAGDPRPTLEALYPTPESYVEAVRAAAAELLHARLLLPRDAEAAVAAARDGTLARLGR</sequence>
<evidence type="ECO:0000259" key="2">
    <source>
        <dbReference type="Pfam" id="PF20091"/>
    </source>
</evidence>
<dbReference type="Pfam" id="PF20091">
    <property type="entry name" value="Abhydrolase_10"/>
    <property type="match status" value="1"/>
</dbReference>
<evidence type="ECO:0000256" key="1">
    <source>
        <dbReference type="SAM" id="SignalP"/>
    </source>
</evidence>
<keyword evidence="4" id="KW-1185">Reference proteome</keyword>
<keyword evidence="1" id="KW-0732">Signal</keyword>
<name>A0A9X1Y6U1_9PROT</name>
<gene>
    <name evidence="3" type="ORF">M0638_12825</name>
</gene>
<dbReference type="Proteomes" id="UP001139516">
    <property type="component" value="Unassembled WGS sequence"/>
</dbReference>
<accession>A0A9X1Y6U1</accession>
<feature type="signal peptide" evidence="1">
    <location>
        <begin position="1"/>
        <end position="20"/>
    </location>
</feature>
<organism evidence="3 4">
    <name type="scientific">Roseomonas acroporae</name>
    <dbReference type="NCBI Taxonomy" id="2937791"/>
    <lineage>
        <taxon>Bacteria</taxon>
        <taxon>Pseudomonadati</taxon>
        <taxon>Pseudomonadota</taxon>
        <taxon>Alphaproteobacteria</taxon>
        <taxon>Acetobacterales</taxon>
        <taxon>Roseomonadaceae</taxon>
        <taxon>Roseomonas</taxon>
    </lineage>
</organism>
<feature type="chain" id="PRO_5040885435" description="Alpha/beta hydrolase domain-containing protein" evidence="1">
    <location>
        <begin position="21"/>
        <end position="660"/>
    </location>
</feature>
<reference evidence="3" key="1">
    <citation type="submission" date="2022-04" db="EMBL/GenBank/DDBJ databases">
        <title>Roseomonas acroporae sp. nov., isolated from coral Acropora digitifera.</title>
        <authorList>
            <person name="Sun H."/>
        </authorList>
    </citation>
    <scope>NUCLEOTIDE SEQUENCE</scope>
    <source>
        <strain evidence="3">NAR14</strain>
    </source>
</reference>
<protein>
    <recommendedName>
        <fullName evidence="2">Alpha/beta hydrolase domain-containing protein</fullName>
    </recommendedName>
</protein>